<dbReference type="InterPro" id="IPR036291">
    <property type="entry name" value="NAD(P)-bd_dom_sf"/>
</dbReference>
<dbReference type="SUPFAM" id="SSF50129">
    <property type="entry name" value="GroES-like"/>
    <property type="match status" value="1"/>
</dbReference>
<accession>A0A327NDT8</accession>
<keyword evidence="1" id="KW-0521">NADP</keyword>
<dbReference type="PANTHER" id="PTHR48106:SF13">
    <property type="entry name" value="QUINONE OXIDOREDUCTASE-RELATED"/>
    <property type="match status" value="1"/>
</dbReference>
<dbReference type="SMART" id="SM00829">
    <property type="entry name" value="PKS_ER"/>
    <property type="match status" value="1"/>
</dbReference>
<dbReference type="InterPro" id="IPR011032">
    <property type="entry name" value="GroES-like_sf"/>
</dbReference>
<keyword evidence="2" id="KW-0560">Oxidoreductase</keyword>
<name>A0A327NDT8_9BACT</name>
<feature type="domain" description="Enoyl reductase (ER)" evidence="3">
    <location>
        <begin position="13"/>
        <end position="316"/>
    </location>
</feature>
<dbReference type="OrthoDB" id="9787435at2"/>
<organism evidence="4 5">
    <name type="scientific">Spirosoma telluris</name>
    <dbReference type="NCBI Taxonomy" id="2183553"/>
    <lineage>
        <taxon>Bacteria</taxon>
        <taxon>Pseudomonadati</taxon>
        <taxon>Bacteroidota</taxon>
        <taxon>Cytophagia</taxon>
        <taxon>Cytophagales</taxon>
        <taxon>Cytophagaceae</taxon>
        <taxon>Spirosoma</taxon>
    </lineage>
</organism>
<dbReference type="InterPro" id="IPR020843">
    <property type="entry name" value="ER"/>
</dbReference>
<dbReference type="Pfam" id="PF08240">
    <property type="entry name" value="ADH_N"/>
    <property type="match status" value="1"/>
</dbReference>
<evidence type="ECO:0000256" key="1">
    <source>
        <dbReference type="ARBA" id="ARBA00022857"/>
    </source>
</evidence>
<dbReference type="EMBL" id="QLII01000001">
    <property type="protein sequence ID" value="RAI73450.1"/>
    <property type="molecule type" value="Genomic_DNA"/>
</dbReference>
<evidence type="ECO:0000313" key="4">
    <source>
        <dbReference type="EMBL" id="RAI73450.1"/>
    </source>
</evidence>
<dbReference type="InterPro" id="IPR013149">
    <property type="entry name" value="ADH-like_C"/>
</dbReference>
<dbReference type="GO" id="GO:0035925">
    <property type="term" value="F:mRNA 3'-UTR AU-rich region binding"/>
    <property type="evidence" value="ECO:0007669"/>
    <property type="project" value="TreeGrafter"/>
</dbReference>
<dbReference type="PANTHER" id="PTHR48106">
    <property type="entry name" value="QUINONE OXIDOREDUCTASE PIG3-RELATED"/>
    <property type="match status" value="1"/>
</dbReference>
<proteinExistence type="predicted"/>
<reference evidence="4 5" key="1">
    <citation type="submission" date="2018-06" db="EMBL/GenBank/DDBJ databases">
        <title>Spirosoma sp. HMF3257 Genome sequencing and assembly.</title>
        <authorList>
            <person name="Kang H."/>
            <person name="Cha I."/>
            <person name="Kim H."/>
            <person name="Kang J."/>
            <person name="Joh K."/>
        </authorList>
    </citation>
    <scope>NUCLEOTIDE SEQUENCE [LARGE SCALE GENOMIC DNA]</scope>
    <source>
        <strain evidence="4 5">HMF3257</strain>
    </source>
</reference>
<dbReference type="Gene3D" id="3.40.50.720">
    <property type="entry name" value="NAD(P)-binding Rossmann-like Domain"/>
    <property type="match status" value="1"/>
</dbReference>
<protein>
    <recommendedName>
        <fullName evidence="3">Enoyl reductase (ER) domain-containing protein</fullName>
    </recommendedName>
</protein>
<evidence type="ECO:0000256" key="2">
    <source>
        <dbReference type="ARBA" id="ARBA00023002"/>
    </source>
</evidence>
<comment type="caution">
    <text evidence="4">The sequence shown here is derived from an EMBL/GenBank/DDBJ whole genome shotgun (WGS) entry which is preliminary data.</text>
</comment>
<dbReference type="GO" id="GO:0005829">
    <property type="term" value="C:cytosol"/>
    <property type="evidence" value="ECO:0007669"/>
    <property type="project" value="TreeGrafter"/>
</dbReference>
<gene>
    <name evidence="4" type="ORF">HMF3257_01605</name>
</gene>
<dbReference type="GO" id="GO:0003960">
    <property type="term" value="F:quinone reductase (NADPH) activity"/>
    <property type="evidence" value="ECO:0007669"/>
    <property type="project" value="TreeGrafter"/>
</dbReference>
<dbReference type="SUPFAM" id="SSF51735">
    <property type="entry name" value="NAD(P)-binding Rossmann-fold domains"/>
    <property type="match status" value="1"/>
</dbReference>
<dbReference type="InterPro" id="IPR013154">
    <property type="entry name" value="ADH-like_N"/>
</dbReference>
<dbReference type="GO" id="GO:0070402">
    <property type="term" value="F:NADPH binding"/>
    <property type="evidence" value="ECO:0007669"/>
    <property type="project" value="TreeGrafter"/>
</dbReference>
<dbReference type="AlphaFoldDB" id="A0A327NDT8"/>
<dbReference type="Gene3D" id="3.90.180.10">
    <property type="entry name" value="Medium-chain alcohol dehydrogenases, catalytic domain"/>
    <property type="match status" value="1"/>
</dbReference>
<keyword evidence="5" id="KW-1185">Reference proteome</keyword>
<evidence type="ECO:0000259" key="3">
    <source>
        <dbReference type="SMART" id="SM00829"/>
    </source>
</evidence>
<dbReference type="Proteomes" id="UP000249016">
    <property type="component" value="Unassembled WGS sequence"/>
</dbReference>
<dbReference type="Pfam" id="PF00107">
    <property type="entry name" value="ADH_zinc_N"/>
    <property type="match status" value="1"/>
</dbReference>
<evidence type="ECO:0000313" key="5">
    <source>
        <dbReference type="Proteomes" id="UP000249016"/>
    </source>
</evidence>
<sequence length="318" mass="32916">MIIMQAVQFSGFGEADVLQFVDIPKPVPQPGEVLIKVAAAGVNYADVLQRKGTYPYPVTLPFITGYEVAGVVDRIGEGVTNLQPGQRVMAMIPNGGYAEYAIANAAQAIPLPDDLGDAEATALLVQGMTAVGLLHTGQYESVLMLAAAGGVGSVLVQLAKNQGKRVIAAVGSEAKKSQALELGADVAVSYGDADWVQQVREATDGKGVSVTFDAVGGKVGADALKTLAVGGTGVIFGSASGEPTMLAGQQLVGQGQSVRGYTLFADVAKFGAYAGELFGAYQAGHLKLPVETYPIADVQTAHRDMESRRTKGKVALIF</sequence>